<dbReference type="PANTHER" id="PTHR14731">
    <property type="entry name" value="BRAIN AND ACUTE LEUKEMIA CYTOPLASMIC PROTEIN"/>
    <property type="match status" value="1"/>
</dbReference>
<dbReference type="GO" id="GO:0005737">
    <property type="term" value="C:cytoplasm"/>
    <property type="evidence" value="ECO:0007669"/>
    <property type="project" value="InterPro"/>
</dbReference>
<feature type="compositionally biased region" description="Polar residues" evidence="1">
    <location>
        <begin position="25"/>
        <end position="41"/>
    </location>
</feature>
<dbReference type="EMBL" id="VFJC01000030">
    <property type="protein sequence ID" value="KAB5517837.1"/>
    <property type="molecule type" value="Genomic_DNA"/>
</dbReference>
<feature type="region of interest" description="Disordered" evidence="1">
    <location>
        <begin position="1"/>
        <end position="76"/>
    </location>
</feature>
<evidence type="ECO:0000313" key="3">
    <source>
        <dbReference type="Proteomes" id="UP000327468"/>
    </source>
</evidence>
<accession>A0A5N5JSG6</accession>
<evidence type="ECO:0000313" key="2">
    <source>
        <dbReference type="EMBL" id="KAB5517837.1"/>
    </source>
</evidence>
<dbReference type="PANTHER" id="PTHR14731:SF0">
    <property type="entry name" value="BRAIN AND ACUTE LEUKEMIA CYTOPLASMIC PROTEIN"/>
    <property type="match status" value="1"/>
</dbReference>
<keyword evidence="3" id="KW-1185">Reference proteome</keyword>
<evidence type="ECO:0008006" key="4">
    <source>
        <dbReference type="Google" id="ProtNLM"/>
    </source>
</evidence>
<dbReference type="InterPro" id="IPR009728">
    <property type="entry name" value="BAALC"/>
</dbReference>
<dbReference type="Proteomes" id="UP000327468">
    <property type="component" value="Chromosome 29"/>
</dbReference>
<protein>
    <recommendedName>
        <fullName evidence="4">BAALC binder of MAP3K1 and KLF4 b</fullName>
    </recommendedName>
</protein>
<dbReference type="AlphaFoldDB" id="A0A5N5JSG6"/>
<dbReference type="Pfam" id="PF06989">
    <property type="entry name" value="BAALC_N"/>
    <property type="match status" value="1"/>
</dbReference>
<organism evidence="2 3">
    <name type="scientific">Pangasianodon hypophthalmus</name>
    <name type="common">Striped catfish</name>
    <name type="synonym">Helicophagus hypophthalmus</name>
    <dbReference type="NCBI Taxonomy" id="310915"/>
    <lineage>
        <taxon>Eukaryota</taxon>
        <taxon>Metazoa</taxon>
        <taxon>Chordata</taxon>
        <taxon>Craniata</taxon>
        <taxon>Vertebrata</taxon>
        <taxon>Euteleostomi</taxon>
        <taxon>Actinopterygii</taxon>
        <taxon>Neopterygii</taxon>
        <taxon>Teleostei</taxon>
        <taxon>Ostariophysi</taxon>
        <taxon>Siluriformes</taxon>
        <taxon>Pangasiidae</taxon>
        <taxon>Pangasianodon</taxon>
    </lineage>
</organism>
<sequence>MGCGGSRSDAIEPRRHESWTRETESTWLTSTDAEGPNNSISKGVEARSSLSSKDKRMVNTGIQCGKPPLTSSTCTNQQRRQKHISEDRLAEADVVQSGLFTFHDDILFFYSQQMKLESVQESDCSLK</sequence>
<name>A0A5N5JSG6_PANHP</name>
<gene>
    <name evidence="2" type="ORF">PHYPO_G00171780</name>
</gene>
<reference evidence="2 3" key="1">
    <citation type="submission" date="2019-06" db="EMBL/GenBank/DDBJ databases">
        <title>A chromosome-scale genome assembly of the striped catfish, Pangasianodon hypophthalmus.</title>
        <authorList>
            <person name="Wen M."/>
            <person name="Zahm M."/>
            <person name="Roques C."/>
            <person name="Cabau C."/>
            <person name="Klopp C."/>
            <person name="Donnadieu C."/>
            <person name="Jouanno E."/>
            <person name="Avarre J.-C."/>
            <person name="Campet M."/>
            <person name="Ha T.T.T."/>
            <person name="Dugue R."/>
            <person name="Lampietro C."/>
            <person name="Louis A."/>
            <person name="Herpin A."/>
            <person name="Echchiki A."/>
            <person name="Berthelot C."/>
            <person name="Parey E."/>
            <person name="Roest-Crollius H."/>
            <person name="Braasch I."/>
            <person name="Postlethwait J."/>
            <person name="Bobe J."/>
            <person name="Montfort J."/>
            <person name="Bouchez O."/>
            <person name="Begum T."/>
            <person name="Schartl M."/>
            <person name="Guiguen Y."/>
        </authorList>
    </citation>
    <scope>NUCLEOTIDE SEQUENCE [LARGE SCALE GENOMIC DNA]</scope>
    <source>
        <strain evidence="2 3">Indonesia</strain>
        <tissue evidence="2">Blood</tissue>
    </source>
</reference>
<evidence type="ECO:0000256" key="1">
    <source>
        <dbReference type="SAM" id="MobiDB-lite"/>
    </source>
</evidence>
<feature type="compositionally biased region" description="Basic and acidic residues" evidence="1">
    <location>
        <begin position="9"/>
        <end position="24"/>
    </location>
</feature>
<comment type="caution">
    <text evidence="2">The sequence shown here is derived from an EMBL/GenBank/DDBJ whole genome shotgun (WGS) entry which is preliminary data.</text>
</comment>
<proteinExistence type="predicted"/>